<keyword evidence="1" id="KW-0443">Lipid metabolism</keyword>
<dbReference type="GO" id="GO:0005737">
    <property type="term" value="C:cytoplasm"/>
    <property type="evidence" value="ECO:0007669"/>
    <property type="project" value="TreeGrafter"/>
</dbReference>
<dbReference type="WBParaSite" id="nRc.2.0.1.t46950-RA">
    <property type="protein sequence ID" value="nRc.2.0.1.t46950-RA"/>
    <property type="gene ID" value="nRc.2.0.1.g46950"/>
</dbReference>
<dbReference type="GO" id="GO:0004103">
    <property type="term" value="F:choline kinase activity"/>
    <property type="evidence" value="ECO:0007669"/>
    <property type="project" value="TreeGrafter"/>
</dbReference>
<accession>A0A915L771</accession>
<organism evidence="4 5">
    <name type="scientific">Romanomermis culicivorax</name>
    <name type="common">Nematode worm</name>
    <dbReference type="NCBI Taxonomy" id="13658"/>
    <lineage>
        <taxon>Eukaryota</taxon>
        <taxon>Metazoa</taxon>
        <taxon>Ecdysozoa</taxon>
        <taxon>Nematoda</taxon>
        <taxon>Enoplea</taxon>
        <taxon>Dorylaimia</taxon>
        <taxon>Mermithida</taxon>
        <taxon>Mermithoidea</taxon>
        <taxon>Mermithidae</taxon>
        <taxon>Romanomermis</taxon>
    </lineage>
</organism>
<keyword evidence="2" id="KW-1208">Phospholipid metabolism</keyword>
<evidence type="ECO:0000313" key="4">
    <source>
        <dbReference type="Proteomes" id="UP000887565"/>
    </source>
</evidence>
<evidence type="ECO:0000256" key="2">
    <source>
        <dbReference type="ARBA" id="ARBA00023264"/>
    </source>
</evidence>
<dbReference type="Proteomes" id="UP000887565">
    <property type="component" value="Unplaced"/>
</dbReference>
<keyword evidence="1" id="KW-0594">Phospholipid biosynthesis</keyword>
<dbReference type="Gene3D" id="3.30.200.20">
    <property type="entry name" value="Phosphorylase Kinase, domain 1"/>
    <property type="match status" value="1"/>
</dbReference>
<name>A0A915L771_ROMCU</name>
<dbReference type="Pfam" id="PF01633">
    <property type="entry name" value="Choline_kinase"/>
    <property type="match status" value="1"/>
</dbReference>
<dbReference type="GO" id="GO:0006646">
    <property type="term" value="P:phosphatidylethanolamine biosynthetic process"/>
    <property type="evidence" value="ECO:0007669"/>
    <property type="project" value="TreeGrafter"/>
</dbReference>
<dbReference type="PANTHER" id="PTHR22603:SF98">
    <property type="entry name" value="CHOLINE KINASE A2"/>
    <property type="match status" value="1"/>
</dbReference>
<protein>
    <submittedName>
        <fullName evidence="5">Choline kinase</fullName>
    </submittedName>
</protein>
<dbReference type="AlphaFoldDB" id="A0A915L771"/>
<dbReference type="PANTHER" id="PTHR22603">
    <property type="entry name" value="CHOLINE/ETHANOALAMINE KINASE"/>
    <property type="match status" value="1"/>
</dbReference>
<reference evidence="5" key="1">
    <citation type="submission" date="2022-11" db="UniProtKB">
        <authorList>
            <consortium name="WormBaseParasite"/>
        </authorList>
    </citation>
    <scope>IDENTIFICATION</scope>
</reference>
<proteinExistence type="inferred from homology"/>
<keyword evidence="1" id="KW-0444">Lipid biosynthesis</keyword>
<evidence type="ECO:0000313" key="5">
    <source>
        <dbReference type="WBParaSite" id="nRc.2.0.1.t46950-RA"/>
    </source>
</evidence>
<dbReference type="OMA" id="IETSIDY"/>
<dbReference type="GO" id="GO:0004305">
    <property type="term" value="F:ethanolamine kinase activity"/>
    <property type="evidence" value="ECO:0007669"/>
    <property type="project" value="TreeGrafter"/>
</dbReference>
<evidence type="ECO:0000256" key="1">
    <source>
        <dbReference type="ARBA" id="ARBA00023209"/>
    </source>
</evidence>
<sequence>MSNMLFLCQYPLDQQETLRSGEPDKTLLRVYFNPETESHLVAESVIFTLLSERQLGPRLFGIFNGGRLEEYIVSRPLTCPDIRQDDISLRIARKIARIHKLNVPISKEPTYLCEALERWIERLRLCSPSFSLPINTTIDKISNGTNFKVRVVDLDELQAHLYTIKSAISRSTSPVVFCHNDLQEGNILLPKENCDKDLVVIDFEYASYNYRAFDFANHFCEWSISYGHDESPHYEIDMENFPSHEAQKRFIREYLKENVDNSKTSSQNFLTAPVVQQLINNDPLSDENLENIRLETEAFVPVSHFFWGVWSLLQVELSPVKFGFSEYAKDRLSLYFQLRPNLIRLISKKNSSSLEPMSPAIQRRHTMSQYDEKLTNSIAIRHNDEINKAGISFKFENAEI</sequence>
<evidence type="ECO:0000256" key="3">
    <source>
        <dbReference type="ARBA" id="ARBA00038211"/>
    </source>
</evidence>
<dbReference type="InterPro" id="IPR011009">
    <property type="entry name" value="Kinase-like_dom_sf"/>
</dbReference>
<dbReference type="SUPFAM" id="SSF56112">
    <property type="entry name" value="Protein kinase-like (PK-like)"/>
    <property type="match status" value="1"/>
</dbReference>
<dbReference type="Gene3D" id="3.90.1200.10">
    <property type="match status" value="1"/>
</dbReference>
<keyword evidence="4" id="KW-1185">Reference proteome</keyword>
<comment type="similarity">
    <text evidence="3">Belongs to the choline/ethanolamine kinase family.</text>
</comment>